<evidence type="ECO:0000259" key="3">
    <source>
        <dbReference type="PROSITE" id="PS50105"/>
    </source>
</evidence>
<dbReference type="SUPFAM" id="SSF47769">
    <property type="entry name" value="SAM/Pointed domain"/>
    <property type="match status" value="1"/>
</dbReference>
<evidence type="ECO:0000313" key="4">
    <source>
        <dbReference type="Proteomes" id="UP000694871"/>
    </source>
</evidence>
<name>A0ABM1KP85_GEKJA</name>
<feature type="domain" description="SAM" evidence="3">
    <location>
        <begin position="260"/>
        <end position="322"/>
    </location>
</feature>
<gene>
    <name evidence="5" type="primary">LOC107117873</name>
</gene>
<dbReference type="PANTHER" id="PTHR46051:SF2">
    <property type="entry name" value="PHOSPHATIDYLINOSITOL 3,4,5-TRISPHOSPHATE 5-PHOSPHATASE 2"/>
    <property type="match status" value="1"/>
</dbReference>
<dbReference type="Pfam" id="PF00536">
    <property type="entry name" value="SAM_1"/>
    <property type="match status" value="1"/>
</dbReference>
<feature type="non-terminal residue" evidence="5">
    <location>
        <position position="1"/>
    </location>
</feature>
<dbReference type="PROSITE" id="PS50105">
    <property type="entry name" value="SAM_DOMAIN"/>
    <property type="match status" value="1"/>
</dbReference>
<evidence type="ECO:0000256" key="1">
    <source>
        <dbReference type="ARBA" id="ARBA00022999"/>
    </source>
</evidence>
<protein>
    <submittedName>
        <fullName evidence="5">Phosphatidylinositol 3,4,5-trisphosphate 5-phosphatase 2-like</fullName>
    </submittedName>
</protein>
<proteinExistence type="predicted"/>
<dbReference type="Proteomes" id="UP000694871">
    <property type="component" value="Unplaced"/>
</dbReference>
<sequence>AKQDATLDPDGGPLKNSFNNPAYYVLEGVPHQLLVSELPPVSLAKPPAPRNKVQITVPIQPEHRRPQQPPSRAEESSEEEEAGVLNLPPPDFPPPPLPKSVEFDVADSSLYTAVASRGEEPGTSKPRPSVAFSEPLEAKPPKLHPRSGPPLGPSFLMEPASAPQAPGTLLDDRSCSVLQMAKTLSEVDYPGGGGAGLGREQQGRPPTHPLTKVRLDLPHRCLHPDYSRPIAFPPRSIRESIEEDLAEEALGQDGRSSSRQSESSVGEWLRAIGMERYEEGLIHNGWDDLEFLSDITEEDLEEAGVMDPLHKRLLLDHLRLRK</sequence>
<feature type="region of interest" description="Disordered" evidence="2">
    <location>
        <begin position="186"/>
        <end position="210"/>
    </location>
</feature>
<feature type="region of interest" description="Disordered" evidence="2">
    <location>
        <begin position="41"/>
        <end position="173"/>
    </location>
</feature>
<dbReference type="InterPro" id="IPR001660">
    <property type="entry name" value="SAM"/>
</dbReference>
<evidence type="ECO:0000256" key="2">
    <source>
        <dbReference type="SAM" id="MobiDB-lite"/>
    </source>
</evidence>
<feature type="compositionally biased region" description="Pro residues" evidence="2">
    <location>
        <begin position="87"/>
        <end position="98"/>
    </location>
</feature>
<dbReference type="InterPro" id="IPR013761">
    <property type="entry name" value="SAM/pointed_sf"/>
</dbReference>
<dbReference type="GeneID" id="107117873"/>
<keyword evidence="4" id="KW-1185">Reference proteome</keyword>
<dbReference type="RefSeq" id="XP_015275522.1">
    <property type="nucleotide sequence ID" value="XM_015420036.1"/>
</dbReference>
<feature type="region of interest" description="Disordered" evidence="2">
    <location>
        <begin position="1"/>
        <end position="20"/>
    </location>
</feature>
<dbReference type="Gene3D" id="1.10.150.50">
    <property type="entry name" value="Transcription Factor, Ets-1"/>
    <property type="match status" value="1"/>
</dbReference>
<dbReference type="SMART" id="SM00454">
    <property type="entry name" value="SAM"/>
    <property type="match status" value="1"/>
</dbReference>
<organism evidence="4 5">
    <name type="scientific">Gekko japonicus</name>
    <name type="common">Schlegel's Japanese gecko</name>
    <dbReference type="NCBI Taxonomy" id="146911"/>
    <lineage>
        <taxon>Eukaryota</taxon>
        <taxon>Metazoa</taxon>
        <taxon>Chordata</taxon>
        <taxon>Craniata</taxon>
        <taxon>Vertebrata</taxon>
        <taxon>Euteleostomi</taxon>
        <taxon>Lepidosauria</taxon>
        <taxon>Squamata</taxon>
        <taxon>Bifurcata</taxon>
        <taxon>Gekkota</taxon>
        <taxon>Gekkonidae</taxon>
        <taxon>Gekkoninae</taxon>
        <taxon>Gekko</taxon>
    </lineage>
</organism>
<keyword evidence="1" id="KW-0727">SH2 domain</keyword>
<dbReference type="PANTHER" id="PTHR46051">
    <property type="entry name" value="SH2 DOMAIN-CONTAINING PROTEIN"/>
    <property type="match status" value="1"/>
</dbReference>
<evidence type="ECO:0000313" key="5">
    <source>
        <dbReference type="RefSeq" id="XP_015275522.1"/>
    </source>
</evidence>
<reference evidence="5" key="1">
    <citation type="submission" date="2025-08" db="UniProtKB">
        <authorList>
            <consortium name="RefSeq"/>
        </authorList>
    </citation>
    <scope>IDENTIFICATION</scope>
</reference>
<accession>A0ABM1KP85</accession>